<dbReference type="AlphaFoldDB" id="A0A7S1F878"/>
<dbReference type="EMBL" id="HBFQ01036110">
    <property type="protein sequence ID" value="CAD8851107.1"/>
    <property type="molecule type" value="Transcribed_RNA"/>
</dbReference>
<evidence type="ECO:0000313" key="1">
    <source>
        <dbReference type="EMBL" id="CAD8851107.1"/>
    </source>
</evidence>
<sequence length="128" mass="14234">MATAAISQQLGTRPVLLNNPNGWDNVTRFTTLTMARLANLERKSMSHSVSGLQRALHRIERRQMREGFACLRSHASVGAFVSARRGAEDMLQRLHALVEAFDVDVDNLVEEIMQGTLVEDDDTASLRA</sequence>
<accession>A0A7S1F878</accession>
<name>A0A7S1F878_NOCSC</name>
<organism evidence="1">
    <name type="scientific">Noctiluca scintillans</name>
    <name type="common">Sea sparkle</name>
    <name type="synonym">Red tide dinoflagellate</name>
    <dbReference type="NCBI Taxonomy" id="2966"/>
    <lineage>
        <taxon>Eukaryota</taxon>
        <taxon>Sar</taxon>
        <taxon>Alveolata</taxon>
        <taxon>Dinophyceae</taxon>
        <taxon>Noctilucales</taxon>
        <taxon>Noctilucaceae</taxon>
        <taxon>Noctiluca</taxon>
    </lineage>
</organism>
<reference evidence="1" key="1">
    <citation type="submission" date="2021-01" db="EMBL/GenBank/DDBJ databases">
        <authorList>
            <person name="Corre E."/>
            <person name="Pelletier E."/>
            <person name="Niang G."/>
            <person name="Scheremetjew M."/>
            <person name="Finn R."/>
            <person name="Kale V."/>
            <person name="Holt S."/>
            <person name="Cochrane G."/>
            <person name="Meng A."/>
            <person name="Brown T."/>
            <person name="Cohen L."/>
        </authorList>
    </citation>
    <scope>NUCLEOTIDE SEQUENCE</scope>
</reference>
<gene>
    <name evidence="1" type="ORF">NSCI0253_LOCUS25457</name>
</gene>
<proteinExistence type="predicted"/>
<protein>
    <submittedName>
        <fullName evidence="1">Uncharacterized protein</fullName>
    </submittedName>
</protein>